<keyword evidence="2" id="KW-1003">Cell membrane</keyword>
<evidence type="ECO:0000256" key="4">
    <source>
        <dbReference type="ARBA" id="ARBA00022989"/>
    </source>
</evidence>
<protein>
    <submittedName>
        <fullName evidence="9">Uncharacterized protein</fullName>
    </submittedName>
</protein>
<dbReference type="AlphaFoldDB" id="A0A2M8EQD5"/>
<gene>
    <name evidence="9" type="ORF">CO057_00265</name>
</gene>
<feature type="transmembrane region" description="Helical" evidence="6">
    <location>
        <begin position="352"/>
        <end position="370"/>
    </location>
</feature>
<proteinExistence type="predicted"/>
<comment type="subcellular location">
    <subcellularLocation>
        <location evidence="1">Cell membrane</location>
        <topology evidence="1">Multi-pass membrane protein</topology>
    </subcellularLocation>
</comment>
<keyword evidence="5 6" id="KW-0472">Membrane</keyword>
<dbReference type="PANTHER" id="PTHR30619">
    <property type="entry name" value="DNA INTERNALIZATION/COMPETENCE PROTEIN COMEC/REC2"/>
    <property type="match status" value="1"/>
</dbReference>
<evidence type="ECO:0000313" key="10">
    <source>
        <dbReference type="Proteomes" id="UP000230251"/>
    </source>
</evidence>
<dbReference type="InterPro" id="IPR025405">
    <property type="entry name" value="DUF4131"/>
</dbReference>
<feature type="transmembrane region" description="Helical" evidence="6">
    <location>
        <begin position="376"/>
        <end position="397"/>
    </location>
</feature>
<dbReference type="Proteomes" id="UP000230251">
    <property type="component" value="Unassembled WGS sequence"/>
</dbReference>
<evidence type="ECO:0000259" key="8">
    <source>
        <dbReference type="Pfam" id="PF13567"/>
    </source>
</evidence>
<reference evidence="10" key="1">
    <citation type="submission" date="2017-09" db="EMBL/GenBank/DDBJ databases">
        <title>Depth-based differentiation of microbial function through sediment-hosted aquifers and enrichment of novel symbionts in the deep terrestrial subsurface.</title>
        <authorList>
            <person name="Probst A.J."/>
            <person name="Ladd B."/>
            <person name="Jarett J.K."/>
            <person name="Geller-Mcgrath D.E."/>
            <person name="Sieber C.M.K."/>
            <person name="Emerson J.B."/>
            <person name="Anantharaman K."/>
            <person name="Thomas B.C."/>
            <person name="Malmstrom R."/>
            <person name="Stieglmeier M."/>
            <person name="Klingl A."/>
            <person name="Woyke T."/>
            <person name="Ryan C.M."/>
            <person name="Banfield J.F."/>
        </authorList>
    </citation>
    <scope>NUCLEOTIDE SEQUENCE [LARGE SCALE GENOMIC DNA]</scope>
</reference>
<sequence length="441" mass="49065">MFKITPSRVLRVVCVSFLFLTILLALTFDHQSKVSDFYGQSVRISGTIVDIDYSETRQKIIVYYLLIDDAEIKDRIIIFAPLYPPLSYGDLISTRCLLEKPEPFEEFRYDRYLAAKKVYATCFVNSVPLKLDSGKANQIKDIILRSRALFISHLDKTFGEPHGSLLAGLLLGEQRFTDEWQEKFLRTGTTHIVAASGYNVFVVVYLMTGLLASFGIKRSRAISLMVASVVCYVILAGADAAVVRAGVMGILVLLSRYLGRSSTMVNVLLITASLMLLENPLMIFDVGFRLSMFSTIALIYLAPVIDKKLKFIPKTFEIRSSISATLSATFMALPVILLSFKSFSFASIITNLLILPFIPYVMGLGALAVATSFLNVQIAAIVSGPAWAILSVMLWVIKTVSDLPLFISNIPVCISVVVTIIWITSVYILWKLIGKKYYAFV</sequence>
<dbReference type="InterPro" id="IPR052159">
    <property type="entry name" value="Competence_DNA_uptake"/>
</dbReference>
<dbReference type="InterPro" id="IPR004477">
    <property type="entry name" value="ComEC_N"/>
</dbReference>
<dbReference type="PANTHER" id="PTHR30619:SF1">
    <property type="entry name" value="RECOMBINATION PROTEIN 2"/>
    <property type="match status" value="1"/>
</dbReference>
<feature type="transmembrane region" description="Helical" evidence="6">
    <location>
        <begin position="224"/>
        <end position="251"/>
    </location>
</feature>
<keyword evidence="3 6" id="KW-0812">Transmembrane</keyword>
<comment type="caution">
    <text evidence="9">The sequence shown here is derived from an EMBL/GenBank/DDBJ whole genome shotgun (WGS) entry which is preliminary data.</text>
</comment>
<feature type="transmembrane region" description="Helical" evidence="6">
    <location>
        <begin position="409"/>
        <end position="430"/>
    </location>
</feature>
<keyword evidence="4 6" id="KW-1133">Transmembrane helix</keyword>
<evidence type="ECO:0000256" key="3">
    <source>
        <dbReference type="ARBA" id="ARBA00022692"/>
    </source>
</evidence>
<feature type="transmembrane region" description="Helical" evidence="6">
    <location>
        <begin position="283"/>
        <end position="302"/>
    </location>
</feature>
<evidence type="ECO:0000313" key="9">
    <source>
        <dbReference type="EMBL" id="PJC24897.1"/>
    </source>
</evidence>
<feature type="domain" description="ComEC/Rec2-related protein" evidence="7">
    <location>
        <begin position="169"/>
        <end position="430"/>
    </location>
</feature>
<accession>A0A2M8EQD5</accession>
<dbReference type="NCBIfam" id="TIGR00360">
    <property type="entry name" value="ComEC_N-term"/>
    <property type="match status" value="1"/>
</dbReference>
<feature type="transmembrane region" description="Helical" evidence="6">
    <location>
        <begin position="192"/>
        <end position="212"/>
    </location>
</feature>
<evidence type="ECO:0000256" key="5">
    <source>
        <dbReference type="ARBA" id="ARBA00023136"/>
    </source>
</evidence>
<evidence type="ECO:0000256" key="6">
    <source>
        <dbReference type="SAM" id="Phobius"/>
    </source>
</evidence>
<dbReference type="EMBL" id="PFSI01000009">
    <property type="protein sequence ID" value="PJC24897.1"/>
    <property type="molecule type" value="Genomic_DNA"/>
</dbReference>
<feature type="transmembrane region" description="Helical" evidence="6">
    <location>
        <begin position="322"/>
        <end position="340"/>
    </location>
</feature>
<feature type="domain" description="DUF4131" evidence="8">
    <location>
        <begin position="7"/>
        <end position="127"/>
    </location>
</feature>
<dbReference type="Pfam" id="PF03772">
    <property type="entry name" value="Competence"/>
    <property type="match status" value="1"/>
</dbReference>
<evidence type="ECO:0000259" key="7">
    <source>
        <dbReference type="Pfam" id="PF03772"/>
    </source>
</evidence>
<dbReference type="Pfam" id="PF13567">
    <property type="entry name" value="DUF4131"/>
    <property type="match status" value="1"/>
</dbReference>
<evidence type="ECO:0000256" key="2">
    <source>
        <dbReference type="ARBA" id="ARBA00022475"/>
    </source>
</evidence>
<evidence type="ECO:0000256" key="1">
    <source>
        <dbReference type="ARBA" id="ARBA00004651"/>
    </source>
</evidence>
<organism evidence="9 10">
    <name type="scientific">Candidatus Uhrbacteria bacterium CG_4_9_14_0_2_um_filter_41_50</name>
    <dbReference type="NCBI Taxonomy" id="1975031"/>
    <lineage>
        <taxon>Bacteria</taxon>
        <taxon>Candidatus Uhriibacteriota</taxon>
    </lineage>
</organism>
<name>A0A2M8EQD5_9BACT</name>
<dbReference type="GO" id="GO:0005886">
    <property type="term" value="C:plasma membrane"/>
    <property type="evidence" value="ECO:0007669"/>
    <property type="project" value="UniProtKB-SubCell"/>
</dbReference>